<dbReference type="Pfam" id="PF10934">
    <property type="entry name" value="Sheath_initiator"/>
    <property type="match status" value="1"/>
</dbReference>
<name>A0A022PEP9_9GAMM</name>
<gene>
    <name evidence="1" type="ORF">BA1DRAFT_03260</name>
</gene>
<reference evidence="1 2" key="1">
    <citation type="submission" date="2014-03" db="EMBL/GenBank/DDBJ databases">
        <title>Draft Genome of Photorhabdus luminescens BA1, an Egyptian Isolate.</title>
        <authorList>
            <person name="Ghazal S."/>
            <person name="Hurst S.G.IV."/>
            <person name="Morris K."/>
            <person name="Thomas K."/>
            <person name="Tisa L.S."/>
        </authorList>
    </citation>
    <scope>NUCLEOTIDE SEQUENCE [LARGE SCALE GENOMIC DNA]</scope>
    <source>
        <strain evidence="1 2">BA1</strain>
    </source>
</reference>
<comment type="caution">
    <text evidence="1">The sequence shown here is derived from an EMBL/GenBank/DDBJ whole genome shotgun (WGS) entry which is preliminary data.</text>
</comment>
<dbReference type="AlphaFoldDB" id="A0A022PEP9"/>
<dbReference type="InterPro" id="IPR020288">
    <property type="entry name" value="Sheath_initiator"/>
</dbReference>
<evidence type="ECO:0000313" key="1">
    <source>
        <dbReference type="EMBL" id="EYU14196.1"/>
    </source>
</evidence>
<evidence type="ECO:0000313" key="2">
    <source>
        <dbReference type="Proteomes" id="UP000023464"/>
    </source>
</evidence>
<evidence type="ECO:0008006" key="3">
    <source>
        <dbReference type="Google" id="ProtNLM"/>
    </source>
</evidence>
<dbReference type="Proteomes" id="UP000023464">
    <property type="component" value="Unassembled WGS sequence"/>
</dbReference>
<dbReference type="RefSeq" id="WP_036780989.1">
    <property type="nucleotide sequence ID" value="NZ_CAWLTM010000061.1"/>
</dbReference>
<proteinExistence type="predicted"/>
<organism evidence="1 2">
    <name type="scientific">Photorhabdus aegyptia</name>
    <dbReference type="NCBI Taxonomy" id="2805098"/>
    <lineage>
        <taxon>Bacteria</taxon>
        <taxon>Pseudomonadati</taxon>
        <taxon>Pseudomonadota</taxon>
        <taxon>Gammaproteobacteria</taxon>
        <taxon>Enterobacterales</taxon>
        <taxon>Morganellaceae</taxon>
        <taxon>Photorhabdus</taxon>
    </lineage>
</organism>
<dbReference type="PATRIC" id="fig|1393736.3.peg.3329"/>
<accession>A0A022PEP9</accession>
<keyword evidence="2" id="KW-1185">Reference proteome</keyword>
<sequence>MRYRREIDNDYVFGRGEAGFLINSPEAVAQAVKTRLMLRSGEWFLDNREGTDYDSVLGKGTSGFYDLIIRQRILQTPGVERITQYRSARNPETRKITITVTIDTIYGQTGVTADV</sequence>
<protein>
    <recommendedName>
        <fullName evidence="3">Bacteriophage protein</fullName>
    </recommendedName>
</protein>
<dbReference type="EMBL" id="JFGV01000054">
    <property type="protein sequence ID" value="EYU14196.1"/>
    <property type="molecule type" value="Genomic_DNA"/>
</dbReference>